<protein>
    <submittedName>
        <fullName evidence="3">WD40 repeat-containing protein</fullName>
    </submittedName>
</protein>
<dbReference type="AlphaFoldDB" id="K9P6T0"/>
<dbReference type="KEGG" id="cgc:Cyagr_1093"/>
<sequence>MKPPCGPVSRPVLPDPAVAPPQALVRERLSGTCGNAITAQAWSADGEFLAMATAGGELLLLDVRAGCEELLRGDRDSGLDVLGFSPDGRFLMAAGQGGELLLWEMGGTGVRPLAFDPVPLQAGWLDTAAWRPHGALLALGAGRRVRLWDGESRALREESQELERTVLSLAWSRDGQRLAAACHGEVLLWQPEDPGEPPQRCATGSAGVALGWSDQGTLLASGQLDGSLMLWPDGAAGRGWQFSGFPGKVRSLAWCDQPGRLAPLLAVSSSDISVIWSQQDRGAKGWKPEPLVLHEGRVNAVAFAPGSNLLASASSDGTVALWDGRGRLQQLLEGDGQAITCLSWRPDGRHLGAGGDQGQWWLWPVTLPPPVRSRPQPSRPPRSGGFAP</sequence>
<evidence type="ECO:0000313" key="3">
    <source>
        <dbReference type="EMBL" id="AFY28274.1"/>
    </source>
</evidence>
<dbReference type="STRING" id="292564.Cyagr_1093"/>
<dbReference type="eggNOG" id="COG2319">
    <property type="taxonomic scope" value="Bacteria"/>
</dbReference>
<dbReference type="InterPro" id="IPR015943">
    <property type="entry name" value="WD40/YVTN_repeat-like_dom_sf"/>
</dbReference>
<dbReference type="PROSITE" id="PS50082">
    <property type="entry name" value="WD_REPEATS_2"/>
    <property type="match status" value="1"/>
</dbReference>
<feature type="compositionally biased region" description="Pro residues" evidence="2">
    <location>
        <begin position="368"/>
        <end position="380"/>
    </location>
</feature>
<dbReference type="HOGENOM" id="CLU_067065_0_0_3"/>
<dbReference type="PANTHER" id="PTHR19879">
    <property type="entry name" value="TRANSCRIPTION INITIATION FACTOR TFIID"/>
    <property type="match status" value="1"/>
</dbReference>
<feature type="repeat" description="WD" evidence="1">
    <location>
        <begin position="291"/>
        <end position="323"/>
    </location>
</feature>
<dbReference type="Gene3D" id="2.130.10.10">
    <property type="entry name" value="YVTN repeat-like/Quinoprotein amine dehydrogenase"/>
    <property type="match status" value="2"/>
</dbReference>
<accession>K9P6T0</accession>
<proteinExistence type="predicted"/>
<dbReference type="Pfam" id="PF00400">
    <property type="entry name" value="WD40"/>
    <property type="match status" value="4"/>
</dbReference>
<dbReference type="PANTHER" id="PTHR19879:SF9">
    <property type="entry name" value="TRANSCRIPTION INITIATION FACTOR TFIID SUBUNIT 5"/>
    <property type="match status" value="1"/>
</dbReference>
<reference evidence="4" key="1">
    <citation type="journal article" date="2013" name="Proc. Natl. Acad. Sci. U.S.A.">
        <title>Improving the coverage of the cyanobacterial phylum using diversity-driven genome sequencing.</title>
        <authorList>
            <person name="Shih P.M."/>
            <person name="Wu D."/>
            <person name="Latifi A."/>
            <person name="Axen S.D."/>
            <person name="Fewer D.P."/>
            <person name="Talla E."/>
            <person name="Calteau A."/>
            <person name="Cai F."/>
            <person name="Tandeau de Marsac N."/>
            <person name="Rippka R."/>
            <person name="Herdman M."/>
            <person name="Sivonen K."/>
            <person name="Coursin T."/>
            <person name="Laurent T."/>
            <person name="Goodwin L."/>
            <person name="Nolan M."/>
            <person name="Davenport K.W."/>
            <person name="Han C.S."/>
            <person name="Rubin E.M."/>
            <person name="Eisen J.A."/>
            <person name="Woyke T."/>
            <person name="Gugger M."/>
            <person name="Kerfeld C.A."/>
        </authorList>
    </citation>
    <scope>NUCLEOTIDE SEQUENCE [LARGE SCALE GENOMIC DNA]</scope>
    <source>
        <strain evidence="4">ATCC 27147 / PCC 6307</strain>
    </source>
</reference>
<evidence type="ECO:0000256" key="1">
    <source>
        <dbReference type="PROSITE-ProRule" id="PRU00221"/>
    </source>
</evidence>
<dbReference type="SMART" id="SM00320">
    <property type="entry name" value="WD40"/>
    <property type="match status" value="6"/>
</dbReference>
<gene>
    <name evidence="3" type="ordered locus">Cyagr_1093</name>
</gene>
<keyword evidence="1" id="KW-0853">WD repeat</keyword>
<dbReference type="InterPro" id="IPR001680">
    <property type="entry name" value="WD40_rpt"/>
</dbReference>
<dbReference type="InterPro" id="IPR011047">
    <property type="entry name" value="Quinoprotein_ADH-like_sf"/>
</dbReference>
<feature type="region of interest" description="Disordered" evidence="2">
    <location>
        <begin position="368"/>
        <end position="388"/>
    </location>
</feature>
<dbReference type="Proteomes" id="UP000010388">
    <property type="component" value="Chromosome"/>
</dbReference>
<dbReference type="SUPFAM" id="SSF50998">
    <property type="entry name" value="Quinoprotein alcohol dehydrogenase-like"/>
    <property type="match status" value="1"/>
</dbReference>
<evidence type="ECO:0000313" key="4">
    <source>
        <dbReference type="Proteomes" id="UP000010388"/>
    </source>
</evidence>
<name>K9P6T0_CYAGP</name>
<evidence type="ECO:0000256" key="2">
    <source>
        <dbReference type="SAM" id="MobiDB-lite"/>
    </source>
</evidence>
<dbReference type="EMBL" id="CP003495">
    <property type="protein sequence ID" value="AFY28274.1"/>
    <property type="molecule type" value="Genomic_DNA"/>
</dbReference>
<dbReference type="PROSITE" id="PS50294">
    <property type="entry name" value="WD_REPEATS_REGION"/>
    <property type="match status" value="1"/>
</dbReference>
<organism evidence="3 4">
    <name type="scientific">Cyanobium gracile (strain ATCC 27147 / PCC 6307)</name>
    <dbReference type="NCBI Taxonomy" id="292564"/>
    <lineage>
        <taxon>Bacteria</taxon>
        <taxon>Bacillati</taxon>
        <taxon>Cyanobacteriota</taxon>
        <taxon>Cyanophyceae</taxon>
        <taxon>Synechococcales</taxon>
        <taxon>Prochlorococcaceae</taxon>
        <taxon>Cyanobium</taxon>
    </lineage>
</organism>